<dbReference type="RefSeq" id="WP_256308666.1">
    <property type="nucleotide sequence ID" value="NZ_JANHAW010000003.1"/>
</dbReference>
<evidence type="ECO:0008006" key="5">
    <source>
        <dbReference type="Google" id="ProtNLM"/>
    </source>
</evidence>
<keyword evidence="4" id="KW-1185">Reference proteome</keyword>
<keyword evidence="2" id="KW-0472">Membrane</keyword>
<evidence type="ECO:0000256" key="1">
    <source>
        <dbReference type="SAM" id="MobiDB-lite"/>
    </source>
</evidence>
<keyword evidence="2" id="KW-1133">Transmembrane helix</keyword>
<protein>
    <recommendedName>
        <fullName evidence="5">J domain-containing protein</fullName>
    </recommendedName>
</protein>
<name>A0ABD6DV35_9EURY</name>
<organism evidence="3 4">
    <name type="scientific">Halobellus litoreus</name>
    <dbReference type="NCBI Taxonomy" id="755310"/>
    <lineage>
        <taxon>Archaea</taxon>
        <taxon>Methanobacteriati</taxon>
        <taxon>Methanobacteriota</taxon>
        <taxon>Stenosarchaea group</taxon>
        <taxon>Halobacteria</taxon>
        <taxon>Halobacteriales</taxon>
        <taxon>Haloferacaceae</taxon>
        <taxon>Halobellus</taxon>
    </lineage>
</organism>
<feature type="region of interest" description="Disordered" evidence="1">
    <location>
        <begin position="63"/>
        <end position="175"/>
    </location>
</feature>
<feature type="compositionally biased region" description="Low complexity" evidence="1">
    <location>
        <begin position="79"/>
        <end position="92"/>
    </location>
</feature>
<dbReference type="SUPFAM" id="SSF46565">
    <property type="entry name" value="Chaperone J-domain"/>
    <property type="match status" value="1"/>
</dbReference>
<feature type="transmembrane region" description="Helical" evidence="2">
    <location>
        <begin position="665"/>
        <end position="684"/>
    </location>
</feature>
<feature type="compositionally biased region" description="Basic and acidic residues" evidence="1">
    <location>
        <begin position="166"/>
        <end position="175"/>
    </location>
</feature>
<proteinExistence type="predicted"/>
<dbReference type="AlphaFoldDB" id="A0ABD6DV35"/>
<evidence type="ECO:0000256" key="2">
    <source>
        <dbReference type="SAM" id="Phobius"/>
    </source>
</evidence>
<dbReference type="Proteomes" id="UP001597092">
    <property type="component" value="Unassembled WGS sequence"/>
</dbReference>
<reference evidence="3 4" key="1">
    <citation type="journal article" date="2019" name="Int. J. Syst. Evol. Microbiol.">
        <title>The Global Catalogue of Microorganisms (GCM) 10K type strain sequencing project: providing services to taxonomists for standard genome sequencing and annotation.</title>
        <authorList>
            <consortium name="The Broad Institute Genomics Platform"/>
            <consortium name="The Broad Institute Genome Sequencing Center for Infectious Disease"/>
            <person name="Wu L."/>
            <person name="Ma J."/>
        </authorList>
    </citation>
    <scope>NUCLEOTIDE SEQUENCE [LARGE SCALE GENOMIC DNA]</scope>
    <source>
        <strain evidence="3 4">CGMCC 1.10387</strain>
    </source>
</reference>
<accession>A0ABD6DV35</accession>
<evidence type="ECO:0000313" key="3">
    <source>
        <dbReference type="EMBL" id="MFD1686041.1"/>
    </source>
</evidence>
<dbReference type="Gene3D" id="2.60.40.1120">
    <property type="entry name" value="Carboxypeptidase-like, regulatory domain"/>
    <property type="match status" value="1"/>
</dbReference>
<keyword evidence="2" id="KW-0812">Transmembrane</keyword>
<dbReference type="Gene3D" id="1.10.287.110">
    <property type="entry name" value="DnaJ domain"/>
    <property type="match status" value="1"/>
</dbReference>
<feature type="transmembrane region" description="Helical" evidence="2">
    <location>
        <begin position="640"/>
        <end position="658"/>
    </location>
</feature>
<dbReference type="EMBL" id="JBHUDP010000003">
    <property type="protein sequence ID" value="MFD1686041.1"/>
    <property type="molecule type" value="Genomic_DNA"/>
</dbReference>
<feature type="compositionally biased region" description="Polar residues" evidence="1">
    <location>
        <begin position="153"/>
        <end position="165"/>
    </location>
</feature>
<sequence length="686" mass="72767">MGEPNPYADDPYECLGIGPDASKIEVKVAAGKAMNRYNPDKVAPERKHEVRKKLYRIRDAKRAILDGEAFGDPPEPEPDAGSSGSDDGTPGPETGGRTRDPEPVSLTLEVVSSAPTVGEDVTIRVVEEDGEGVGDATVEFGDETKPTDEDGTATFTPESSGTTRITAEKESDEREYTDAALTIEIEERTRKLDVWVPEFAVAPSTTVELTVTDDDGHAVEDATVSTDGEELRTGSDGTVSVEYDAPGTYDVFAEKSGCEGDFEQVRVEKRTESLGITSDASTVRVGETVTFDVEGGGGPAVTVTFAGESKPVEGAGRVSFEPDAVGTFTARASVPDTDETEYEDATVSVDVEPIPLSIGAEDSTVPTDTPVQFAVVDEESRDPVDDVTVVTSAGDEASTTDGRVSFKFADSGEVEVRAGDDDDRYETAVGRITVEPAERELAIEAGVEAVEAGEPFTVTVRDSSGSRVENATVEMAGETWTTDERGRARVATSIADRHTVTARKRDGVTDYVPAETVVGVGDLEPLSLDANRTEITSGDSVRFTVRDDRTDGPVEGARVEAEHQYTNESTKRETDEGGSCVMTFDEGGRVDAKAYQVIDGVPEESNTLRVQVERTKRIDPESSGESILGDIDPEAAVGKVLMLATVAALVVGIGAIILQGFDGVWILGVSLGLAAVSVVGYMQIML</sequence>
<gene>
    <name evidence="3" type="ORF">ACFSAS_10500</name>
</gene>
<comment type="caution">
    <text evidence="3">The sequence shown here is derived from an EMBL/GenBank/DDBJ whole genome shotgun (WGS) entry which is preliminary data.</text>
</comment>
<dbReference type="InterPro" id="IPR036869">
    <property type="entry name" value="J_dom_sf"/>
</dbReference>
<evidence type="ECO:0000313" key="4">
    <source>
        <dbReference type="Proteomes" id="UP001597092"/>
    </source>
</evidence>